<keyword evidence="3" id="KW-0812">Transmembrane</keyword>
<reference evidence="7 8" key="1">
    <citation type="submission" date="2024-01" db="EMBL/GenBank/DDBJ databases">
        <title>Genome assemblies of Stephania.</title>
        <authorList>
            <person name="Yang L."/>
        </authorList>
    </citation>
    <scope>NUCLEOTIDE SEQUENCE [LARGE SCALE GENOMIC DNA]</scope>
    <source>
        <strain evidence="7">QJT</strain>
        <tissue evidence="7">Leaf</tissue>
    </source>
</reference>
<dbReference type="FunFam" id="1.20.1540.10:FF:000015">
    <property type="entry name" value="RHOMBOID-like protein 10 chloroplastic"/>
    <property type="match status" value="1"/>
</dbReference>
<accession>A0AAP0I8J9</accession>
<evidence type="ECO:0000313" key="8">
    <source>
        <dbReference type="Proteomes" id="UP001417504"/>
    </source>
</evidence>
<evidence type="ECO:0000313" key="7">
    <source>
        <dbReference type="EMBL" id="KAK9110266.1"/>
    </source>
</evidence>
<dbReference type="Pfam" id="PF01694">
    <property type="entry name" value="Rhomboid"/>
    <property type="match status" value="1"/>
</dbReference>
<dbReference type="PANTHER" id="PTHR43731:SF26">
    <property type="entry name" value="RHOMBOID-LIKE PROTEIN 10, CHLOROPLASTIC"/>
    <property type="match status" value="1"/>
</dbReference>
<dbReference type="SUPFAM" id="SSF144091">
    <property type="entry name" value="Rhomboid-like"/>
    <property type="match status" value="1"/>
</dbReference>
<keyword evidence="8" id="KW-1185">Reference proteome</keyword>
<evidence type="ECO:0000259" key="6">
    <source>
        <dbReference type="Pfam" id="PF01694"/>
    </source>
</evidence>
<evidence type="ECO:0000256" key="5">
    <source>
        <dbReference type="ARBA" id="ARBA00023136"/>
    </source>
</evidence>
<evidence type="ECO:0000256" key="4">
    <source>
        <dbReference type="ARBA" id="ARBA00022989"/>
    </source>
</evidence>
<keyword evidence="4" id="KW-1133">Transmembrane helix</keyword>
<dbReference type="InterPro" id="IPR050925">
    <property type="entry name" value="Rhomboid_protease_S54"/>
</dbReference>
<feature type="domain" description="Peptidase S54 rhomboid" evidence="6">
    <location>
        <begin position="170"/>
        <end position="307"/>
    </location>
</feature>
<dbReference type="InterPro" id="IPR022764">
    <property type="entry name" value="Peptidase_S54_rhomboid_dom"/>
</dbReference>
<comment type="similarity">
    <text evidence="2">Belongs to the peptidase S54 family.</text>
</comment>
<keyword evidence="5" id="KW-0472">Membrane</keyword>
<gene>
    <name evidence="7" type="ORF">Sjap_018326</name>
</gene>
<dbReference type="InterPro" id="IPR035952">
    <property type="entry name" value="Rhomboid-like_sf"/>
</dbReference>
<protein>
    <recommendedName>
        <fullName evidence="6">Peptidase S54 rhomboid domain-containing protein</fullName>
    </recommendedName>
</protein>
<organism evidence="7 8">
    <name type="scientific">Stephania japonica</name>
    <dbReference type="NCBI Taxonomy" id="461633"/>
    <lineage>
        <taxon>Eukaryota</taxon>
        <taxon>Viridiplantae</taxon>
        <taxon>Streptophyta</taxon>
        <taxon>Embryophyta</taxon>
        <taxon>Tracheophyta</taxon>
        <taxon>Spermatophyta</taxon>
        <taxon>Magnoliopsida</taxon>
        <taxon>Ranunculales</taxon>
        <taxon>Menispermaceae</taxon>
        <taxon>Menispermoideae</taxon>
        <taxon>Cissampelideae</taxon>
        <taxon>Stephania</taxon>
    </lineage>
</organism>
<dbReference type="AlphaFoldDB" id="A0AAP0I8J9"/>
<dbReference type="GO" id="GO:0031969">
    <property type="term" value="C:chloroplast membrane"/>
    <property type="evidence" value="ECO:0007669"/>
    <property type="project" value="TreeGrafter"/>
</dbReference>
<dbReference type="Proteomes" id="UP001417504">
    <property type="component" value="Unassembled WGS sequence"/>
</dbReference>
<comment type="caution">
    <text evidence="7">The sequence shown here is derived from an EMBL/GenBank/DDBJ whole genome shotgun (WGS) entry which is preliminary data.</text>
</comment>
<dbReference type="PANTHER" id="PTHR43731">
    <property type="entry name" value="RHOMBOID PROTEASE"/>
    <property type="match status" value="1"/>
</dbReference>
<dbReference type="EMBL" id="JBBNAE010000007">
    <property type="protein sequence ID" value="KAK9110266.1"/>
    <property type="molecule type" value="Genomic_DNA"/>
</dbReference>
<evidence type="ECO:0000256" key="1">
    <source>
        <dbReference type="ARBA" id="ARBA00004141"/>
    </source>
</evidence>
<proteinExistence type="inferred from homology"/>
<dbReference type="GO" id="GO:0004252">
    <property type="term" value="F:serine-type endopeptidase activity"/>
    <property type="evidence" value="ECO:0007669"/>
    <property type="project" value="InterPro"/>
</dbReference>
<sequence length="338" mass="36958">MGAVPTPPPPWRLPARSEGPKAAHLITTAAALRLGDAVHLRFRHHPLHLGLGFGSLFKGFPHFSHLLRLKNEWDENGFLFKGFEFLESSCSTSSSASSSCLCFLSKKGAVEEFEDEEKSYLKSSSSGRSYNRRLWTNILIGVNVLVYLAQIATHGKLMLWGAKINSLIDQGQFWRFATSSFLHGNIGHLLVNCYSLNSIGPTIETISGPRRFLAVYFTSAIASSAMSYWFCKAPSVGASGAIFGLVGSFAVFVLRHRSLVGGGKQDLQHVAHVIVLNMVIGLMSKGIDNWGHLGGLVGGALTSWLVGPAWKYESRTKDGRAVFSDRAPIFYLADRRVG</sequence>
<dbReference type="Gene3D" id="1.20.1540.10">
    <property type="entry name" value="Rhomboid-like"/>
    <property type="match status" value="1"/>
</dbReference>
<evidence type="ECO:0000256" key="3">
    <source>
        <dbReference type="ARBA" id="ARBA00022692"/>
    </source>
</evidence>
<name>A0AAP0I8J9_9MAGN</name>
<evidence type="ECO:0000256" key="2">
    <source>
        <dbReference type="ARBA" id="ARBA00009045"/>
    </source>
</evidence>
<comment type="subcellular location">
    <subcellularLocation>
        <location evidence="1">Membrane</location>
        <topology evidence="1">Multi-pass membrane protein</topology>
    </subcellularLocation>
</comment>